<feature type="domain" description="Carrier" evidence="7">
    <location>
        <begin position="3010"/>
        <end position="3083"/>
    </location>
</feature>
<dbReference type="PANTHER" id="PTHR45527:SF1">
    <property type="entry name" value="FATTY ACID SYNTHASE"/>
    <property type="match status" value="1"/>
</dbReference>
<dbReference type="InterPro" id="IPR000873">
    <property type="entry name" value="AMP-dep_synth/lig_dom"/>
</dbReference>
<dbReference type="Pfam" id="PF00501">
    <property type="entry name" value="AMP-binding"/>
    <property type="match status" value="2"/>
</dbReference>
<dbReference type="InterPro" id="IPR010071">
    <property type="entry name" value="AA_adenyl_dom"/>
</dbReference>
<reference evidence="8 9" key="1">
    <citation type="submission" date="2021-03" db="EMBL/GenBank/DDBJ databases">
        <title>Sequencing the genomes of 1000 actinobacteria strains.</title>
        <authorList>
            <person name="Klenk H.-P."/>
        </authorList>
    </citation>
    <scope>NUCLEOTIDE SEQUENCE [LARGE SCALE GENOMIC DNA]</scope>
    <source>
        <strain evidence="8 9">DSM 44580</strain>
    </source>
</reference>
<dbReference type="CDD" id="cd19531">
    <property type="entry name" value="LCL_NRPS-like"/>
    <property type="match status" value="2"/>
</dbReference>
<dbReference type="Pfam" id="PF13193">
    <property type="entry name" value="AMP-binding_C"/>
    <property type="match status" value="2"/>
</dbReference>
<dbReference type="NCBIfam" id="TIGR01733">
    <property type="entry name" value="AA-adenyl-dom"/>
    <property type="match status" value="2"/>
</dbReference>
<keyword evidence="4" id="KW-0677">Repeat</keyword>
<dbReference type="InterPro" id="IPR023213">
    <property type="entry name" value="CAT-like_dom_sf"/>
</dbReference>
<dbReference type="InterPro" id="IPR009081">
    <property type="entry name" value="PP-bd_ACP"/>
</dbReference>
<dbReference type="Gene3D" id="3.30.559.10">
    <property type="entry name" value="Chloramphenicol acetyltransferase-like domain"/>
    <property type="match status" value="5"/>
</dbReference>
<gene>
    <name evidence="8" type="ORF">JOF53_008213</name>
</gene>
<dbReference type="Gene3D" id="1.10.1200.10">
    <property type="entry name" value="ACP-like"/>
    <property type="match status" value="3"/>
</dbReference>
<evidence type="ECO:0000313" key="9">
    <source>
        <dbReference type="Proteomes" id="UP001519363"/>
    </source>
</evidence>
<comment type="caution">
    <text evidence="8">The sequence shown here is derived from an EMBL/GenBank/DDBJ whole genome shotgun (WGS) entry which is preliminary data.</text>
</comment>
<evidence type="ECO:0000259" key="7">
    <source>
        <dbReference type="PROSITE" id="PS50075"/>
    </source>
</evidence>
<dbReference type="EMBL" id="JAGIOO010000001">
    <property type="protein sequence ID" value="MBP2479341.1"/>
    <property type="molecule type" value="Genomic_DNA"/>
</dbReference>
<dbReference type="Gene3D" id="3.30.300.30">
    <property type="match status" value="2"/>
</dbReference>
<proteinExistence type="predicted"/>
<dbReference type="InterPro" id="IPR020806">
    <property type="entry name" value="PKS_PP-bd"/>
</dbReference>
<feature type="domain" description="Carrier" evidence="7">
    <location>
        <begin position="2475"/>
        <end position="2550"/>
    </location>
</feature>
<dbReference type="PANTHER" id="PTHR45527">
    <property type="entry name" value="NONRIBOSOMAL PEPTIDE SYNTHETASE"/>
    <property type="match status" value="1"/>
</dbReference>
<keyword evidence="2" id="KW-0596">Phosphopantetheine</keyword>
<evidence type="ECO:0000256" key="1">
    <source>
        <dbReference type="ARBA" id="ARBA00001957"/>
    </source>
</evidence>
<dbReference type="Gene3D" id="2.30.38.10">
    <property type="entry name" value="Luciferase, Domain 3"/>
    <property type="match status" value="2"/>
</dbReference>
<feature type="region of interest" description="Disordered" evidence="6">
    <location>
        <begin position="502"/>
        <end position="529"/>
    </location>
</feature>
<dbReference type="SUPFAM" id="SSF52777">
    <property type="entry name" value="CoA-dependent acyltransferases"/>
    <property type="match status" value="10"/>
</dbReference>
<dbReference type="InterPro" id="IPR036736">
    <property type="entry name" value="ACP-like_sf"/>
</dbReference>
<name>A0ABS5ARZ9_9PSEU</name>
<evidence type="ECO:0000256" key="2">
    <source>
        <dbReference type="ARBA" id="ARBA00022450"/>
    </source>
</evidence>
<dbReference type="Pfam" id="PF00668">
    <property type="entry name" value="Condensation"/>
    <property type="match status" value="5"/>
</dbReference>
<dbReference type="InterPro" id="IPR001242">
    <property type="entry name" value="Condensation_dom"/>
</dbReference>
<dbReference type="SMART" id="SM00823">
    <property type="entry name" value="PKS_PP"/>
    <property type="match status" value="3"/>
</dbReference>
<protein>
    <submittedName>
        <fullName evidence="8">Amino acid adenylation domain-containing protein/non-ribosomal peptide synthase protein (TIGR01720 family)</fullName>
    </submittedName>
</protein>
<dbReference type="RefSeq" id="WP_209707739.1">
    <property type="nucleotide sequence ID" value="NZ_JAGIOO010000001.1"/>
</dbReference>
<dbReference type="NCBIfam" id="TIGR01720">
    <property type="entry name" value="NRPS-para261"/>
    <property type="match status" value="1"/>
</dbReference>
<keyword evidence="3" id="KW-0597">Phosphoprotein</keyword>
<accession>A0ABS5ARZ9</accession>
<dbReference type="PROSITE" id="PS00455">
    <property type="entry name" value="AMP_BINDING"/>
    <property type="match status" value="2"/>
</dbReference>
<dbReference type="InterPro" id="IPR010060">
    <property type="entry name" value="NRPS_synth"/>
</dbReference>
<dbReference type="PROSITE" id="PS00012">
    <property type="entry name" value="PHOSPHOPANTETHEINE"/>
    <property type="match status" value="3"/>
</dbReference>
<dbReference type="InterPro" id="IPR045851">
    <property type="entry name" value="AMP-bd_C_sf"/>
</dbReference>
<dbReference type="InterPro" id="IPR025110">
    <property type="entry name" value="AMP-bd_C"/>
</dbReference>
<feature type="domain" description="Carrier" evidence="7">
    <location>
        <begin position="999"/>
        <end position="1072"/>
    </location>
</feature>
<comment type="cofactor">
    <cofactor evidence="1">
        <name>pantetheine 4'-phosphate</name>
        <dbReference type="ChEBI" id="CHEBI:47942"/>
    </cofactor>
</comment>
<dbReference type="SUPFAM" id="SSF56801">
    <property type="entry name" value="Acetyl-CoA synthetase-like"/>
    <property type="match status" value="2"/>
</dbReference>
<keyword evidence="5" id="KW-0045">Antibiotic biosynthesis</keyword>
<dbReference type="SUPFAM" id="SSF47336">
    <property type="entry name" value="ACP-like"/>
    <property type="match status" value="3"/>
</dbReference>
<evidence type="ECO:0000256" key="6">
    <source>
        <dbReference type="SAM" id="MobiDB-lite"/>
    </source>
</evidence>
<dbReference type="Proteomes" id="UP001519363">
    <property type="component" value="Unassembled WGS sequence"/>
</dbReference>
<dbReference type="CDD" id="cd19534">
    <property type="entry name" value="E_NRPS"/>
    <property type="match status" value="1"/>
</dbReference>
<dbReference type="InterPro" id="IPR006162">
    <property type="entry name" value="Ppantetheine_attach_site"/>
</dbReference>
<dbReference type="PROSITE" id="PS50075">
    <property type="entry name" value="CARRIER"/>
    <property type="match status" value="3"/>
</dbReference>
<keyword evidence="9" id="KW-1185">Reference proteome</keyword>
<organism evidence="8 9">
    <name type="scientific">Crossiella equi</name>
    <dbReference type="NCBI Taxonomy" id="130796"/>
    <lineage>
        <taxon>Bacteria</taxon>
        <taxon>Bacillati</taxon>
        <taxon>Actinomycetota</taxon>
        <taxon>Actinomycetes</taxon>
        <taxon>Pseudonocardiales</taxon>
        <taxon>Pseudonocardiaceae</taxon>
        <taxon>Crossiella</taxon>
    </lineage>
</organism>
<sequence>MTLSEDLQAQLARRLAGLADVTEDTIPAVTGPGPAPLAPAQQRLWYQQELEPDSVEYNIAQVLELTGPLDVDRLRAAVAALVAGHESLRTVFVEQDGVARQQVLPPSTVDLELVEVTEDEVAAHVQAEALAPFDLRAAPPVRFRLLRTGTRHLLLLGVHHIVTDGTSLRLLAEQLCAHYAGTPVVPAEVRYADFAAWQQNRVSSLSGQAGYWRDRLAGLPPAELPTDHARPPVRSGAGASHVCAVPFAGLRAVAREHRVTPFMLLVAATQVLLGRYTGQSDLAVATAVAERGRPETDHLTGLLVNTVILRATVSDDEPFVSLLHRVRDTTLEAFEHAELPFQHVVETLNLDRDPSRPPLAEVSVALHGAPLDHEIVPGLHLRELRPPTPVSTMDIAVDAYDLGDTLELRLTYNTELFTAPTIERFGAHLSRLLAGIAAAPDTPVGDLPMTTATEAHVLTELWPREGVGQRPRTIVELFADQVRRTPDAVAVVADEGLATPATLSGLPGRATASPDGTEPPGSPLPEAPAGRISLTYAQLDTLSTRLAHLLAARGAGPERIVALALPRGVDLVVAELAVARTGAAFLPLDGDNPPERLRLMLDDARPVLLVTGSGFPHDLGYSPVLHLSHPGVAVQLSAGSVAPLAVAVTVGHAAYVIFTSGSTGRPKGVVVTHRGVHGLVAAQSARFRTGEGSRVLRFASPAFDAAFSELGMALFTGGAVVVAGKEAMLPGEPLAGLVSRQGVTHVTLPPSALPALRPDAFPRDLVLVVAGEACPPALAAQWAGRHRVVNAYGPTESTVCATMSEPLDGTSVPMGRPLDGVRTYVLDGRLRAVPVGVPGELYLGGAALARGYLGRAGLTAASFVAHPGGERLYRTGDRVRWRADGNLEYLGRTDDQVKLRGFRVEPGEVEAALSTHPEVRAAAVVVRADHLGTRRLVGYAVTPAAVAPRLRDYLRERLPEHMVPAVVVALDELPRTPNGKVDRRALPEPPRQELSARVAPRTDVERVLADIWAGLLGIEVGVTDNFFDLGGDSILGLRVVARARDAGLHLTARHTFLRQTIAELAREATPLARAGSVDTPVTGPVRATPIIRWFQETLVASRDRFNQAVLVELPADTDAVALDTALRALVRHHDALRLRMPDAAAGSPLVHAQPGDEPVLREPHLHPDQVREATLAAQLGFDLVRGPLFRATLFRAGTTRLHLVAHHLVVDGISWRVLLADLDTAYRQVLGGQPVDLGAKTTSFQDWAERLAEHTAAGGFDHELPHWQAVEAAAVAALPVDGHGPNTVEHARTVTVRLTAPETEALLRAVPPVYRTQVNDVLLSALAHSLRQWSGGSTARIALEGHGREDLFAEVDLSRTVGWFTTVYPVLLSLPDGDWGQVLKAVKEQLRAVPGNGIGYGALRHLAGAGLTGGPEVSFNYLGRLDESRDLLPTEGAERAPHQERHHLIEVNGEVSGGQLTFDLTYASTRHHEHTVRALADGFTAALREIIAHCARPGAGGATPSDFPLAALDQSTVDRLVGDGRAVSDLYPLTPGQSGMLFHSLAEAGRDLYTGHFGVRLDGITDPAALAEAWRAAVARTPALRSAVVWQDVPEPLQVVHTTAELPITHHDLSTLDGDAQAAALAELWRRQRRTVLDLATAPLLRLTIVRLSGTAVQLFWSSHHLVLDGWSFTHLLTDVLALHAGTTPVTRRPYREHVRRLAELDPAEAEKHWRGVVGDLTAPTPLPLDRAPARAHDTRSSVELTHRLSTTDTTRLLEVARAQRVTLNTLVQGAWAVLLARHGGDRDVCFGATVSGRADGEEIIGLFINTVPVRVRVEEDRAAADWLRELQHAQAAGRDHEHVALSQIQRWSGVPAGTGLFDSIVVFENYPYDHEAAARQGVRIGEYLGDEHTNYALTLTAHLTGDLHLSLGYDPDLLRAASAQTLLDRLRTVLLGLARAPEAPLGRLRLHTGADVVPGADIAYGPPGLVHELFAAQAARTPDAIAVTGPDGELGFAELDRRANRLAHRLRALGARPGVLVGVCLARGAAAVVALLGVLKSGAAFVPLDPAHPSQRLRVMLEDAAAPIVVTDARHLHLAGDAVTVLLEDPGLAAEPATAPASGACPADLAYVCYTSGTTGRPKGVLVEHRHVHHMVRAWDTRHGLAGTAPVALNVSSLSVDLFLGDFLLSALFGGRLVVCPQDQVADQVALTDLLLDSGATLMVTVPALARAMAAELRWRGVRPEALRLLLVGSEGFATEAAREILDALAPGATLVNAYGSTETTVDSTHFPADPDTLGEAAFTPVGHVLANTWIAVLDDRLRPVPPGVTGECYIGGDGVSRGYHDRPGLTSGRFVADPCRPGKRLYRTGDLVRVRADGALECLGRVDDQVKVGGFRVELGEVEAALDRHPAVRAAAARLVRTEAGTRLVGYVVGEGLDLKAVKEFVTAALPPAAVPALLVELPALPLTTSGTVDRRALPVPGAAQVARTAFVAPRSSTERVLAQVWAEVLGVPRVGVHDNFFELGGDSVLSIRVISRLRSALGVAPSPRQLFDTPTVAGLAGVLGTDSGPRTGPGRAVGAGAPGGPLAGPVRLAGDGPAPLSFAQLRMWFHQEFAPESAEYNIVTALEIEGALEESALRAALTAVVARHDTLRTTYTTVAEVRPPSAVPLPVREVAEAGVETAVRALAAEPFDLRTGPVLRAELLRIAPERHVLALVVHHIAVDGRSFEVLLADLATAYSGAPLPPVALRHSDFTHWQQAALDDSEQERHLAYWVDRLAGAPVLELPLDHPRPPVRQARGGLHLSTLDPAVARALRGRADGTLFMTLLASVQVLLARWCGQTDLVIGIPSAGRAHRELEDLVGLFVNTLAIRSTVDRSLSFTEHLARVRETLLAAFTHEDVPFDRVVEALRPRRDPSRNAVVEVFVGLETSRGTGPGLPGLTVRELPLVSPDVSHDLSFDFVDGPDGLQIAVGYGAALFEPGTIEDLSGQLHDLLARIARTDFALDGLVPEPGESAPVDEVTQVAHVAPRTESERVLAGIWAEVLGTRVGVHDNFFDLGGDSLLSIQAVQRARQAGLTITTREMFLHQTVAALAEAASTPVEAAPVFTGPAPLTPVQHAFLAGDPVAPHHFTQSTLLELHPEVDPDRLAEAVNAVFAHHEVLRTRFTRVAGQWRQEPAEPRPLPLERHDLADLDRAAAAADASLDLGSGELVRALLFTGDGPSKLFLTVHHLVVDAVSWRILLADLESAYQGRALPPVTASLGQWAAQLVAQPPSDLVVDPLPRDGDGPHLTGDTTSVSVTVDEESTELLLRKAAGRFRARAEHVLLAALTRVLTAWTGRDSVVVDLEGHGRDGALDLSRSVGWFTVIHPVRLTAADSWRDQVRGVRDHLRDRRPGPRAEVVFNYHGRVEDSAPDSPLYRAVLPPVGRERDPRAPADHLLEVVALVRDGELRLDLHHSPFVHHPATVTTLAGALKAALHELAEEVRGAR</sequence>
<dbReference type="Gene3D" id="3.40.50.980">
    <property type="match status" value="4"/>
</dbReference>
<dbReference type="Pfam" id="PF00550">
    <property type="entry name" value="PP-binding"/>
    <property type="match status" value="3"/>
</dbReference>
<dbReference type="Gene3D" id="3.30.559.30">
    <property type="entry name" value="Nonribosomal peptide synthetase, condensation domain"/>
    <property type="match status" value="5"/>
</dbReference>
<evidence type="ECO:0000256" key="5">
    <source>
        <dbReference type="ARBA" id="ARBA00023194"/>
    </source>
</evidence>
<evidence type="ECO:0000313" key="8">
    <source>
        <dbReference type="EMBL" id="MBP2479341.1"/>
    </source>
</evidence>
<dbReference type="InterPro" id="IPR020845">
    <property type="entry name" value="AMP-binding_CS"/>
</dbReference>
<evidence type="ECO:0000256" key="4">
    <source>
        <dbReference type="ARBA" id="ARBA00022737"/>
    </source>
</evidence>
<evidence type="ECO:0000256" key="3">
    <source>
        <dbReference type="ARBA" id="ARBA00022553"/>
    </source>
</evidence>